<proteinExistence type="inferred from homology"/>
<feature type="compositionally biased region" description="Acidic residues" evidence="10">
    <location>
        <begin position="431"/>
        <end position="449"/>
    </location>
</feature>
<keyword evidence="13" id="KW-1185">Reference proteome</keyword>
<accession>K8EAV5</accession>
<gene>
    <name evidence="12" type="ORF">Bathy02g00350</name>
</gene>
<dbReference type="GeneID" id="19017148"/>
<evidence type="ECO:0000256" key="7">
    <source>
        <dbReference type="ARBA" id="ARBA00023136"/>
    </source>
</evidence>
<evidence type="ECO:0000256" key="6">
    <source>
        <dbReference type="ARBA" id="ARBA00023054"/>
    </source>
</evidence>
<dbReference type="Pfam" id="PF09262">
    <property type="entry name" value="PEX-1N"/>
    <property type="match status" value="1"/>
</dbReference>
<organism evidence="12 13">
    <name type="scientific">Bathycoccus prasinos</name>
    <dbReference type="NCBI Taxonomy" id="41875"/>
    <lineage>
        <taxon>Eukaryota</taxon>
        <taxon>Viridiplantae</taxon>
        <taxon>Chlorophyta</taxon>
        <taxon>Mamiellophyceae</taxon>
        <taxon>Mamiellales</taxon>
        <taxon>Bathycoccaceae</taxon>
        <taxon>Bathycoccus</taxon>
    </lineage>
</organism>
<dbReference type="KEGG" id="bpg:Bathy02g00350"/>
<dbReference type="SUPFAM" id="SSF52540">
    <property type="entry name" value="P-loop containing nucleoside triphosphate hydrolases"/>
    <property type="match status" value="2"/>
</dbReference>
<dbReference type="Gene3D" id="3.40.50.300">
    <property type="entry name" value="P-loop containing nucleotide triphosphate hydrolases"/>
    <property type="match status" value="2"/>
</dbReference>
<dbReference type="GO" id="GO:0016887">
    <property type="term" value="F:ATP hydrolysis activity"/>
    <property type="evidence" value="ECO:0007669"/>
    <property type="project" value="InterPro"/>
</dbReference>
<evidence type="ECO:0000256" key="1">
    <source>
        <dbReference type="ARBA" id="ARBA00004370"/>
    </source>
</evidence>
<evidence type="ECO:0000256" key="3">
    <source>
        <dbReference type="ARBA" id="ARBA00022741"/>
    </source>
</evidence>
<dbReference type="OrthoDB" id="498033at2759"/>
<dbReference type="FunFam" id="3.40.50.300:FF:001025">
    <property type="entry name" value="ATPase family, AAA domain-containing 2B"/>
    <property type="match status" value="1"/>
</dbReference>
<keyword evidence="5" id="KW-0067">ATP-binding</keyword>
<sequence length="1277" mass="141392">MMKGFLNALKSSLDPDGGGIDASIDKIDIRDAMELRVRLIHDTSAFIRLPSRACESLLVKAPKFPLPMKVKVIERGAHTSGSSNNNRNGGAPYDIPAHEKEKIFSVIKYVSWAGSTSELGGQIFMDVPIAAARCLGLEDGDLCRVWPVFFAPIAAAVHVSPMRKDDWDVVFAQSDRVEESLLKQLGSAYDGMKFPFFSSVQAGGKPVVLKCTKVEAYVESSENNSKNSQVFPSVVRLAPNTELIVAPPAKEDVTGDELRDGDDDDDDGEKEEEKMKPFCARVQSPTYHILDELAVKVDRDFKAMNDATIDDFNCELSGVALLRVSKDKNEQELPCREGQLCRVKIYSEEKKFRNDRSALVRIKYSSHEHLRPGHVALSKAIMNLLGTVQGDTVVLSRGPKPLKVDDFAQVVIQLRPIVVKKEKKKFKIHEDDETSSEDEADGFDSDDSEDRNRKNPIFNDTGLLPKSKPLTAAQILARKLTAPQRIALGLGHLNVLATDESDYDSDDEEEEALSDLRLITPESCNSGAKHVLLDWLEAHVKYTGSGECGDIGNSRNGFSNDNDSNTSNDGMHLSSDSKILLSSDEIGSGGYLPFASFEVTISVIGGKATYLSEDAIPLIYITRDDLVKENSRVRVELGKTTVYLDPRKEHANLLEPCLGVSVMPSYGRYKHLGDVAPGESYKKVAIEVLKRVRVSLWEEAQIMRNEQNCFQIPGGSMLCGKPIGSHRDPLAKGIAWSIANDPNCYASVVEVKCKDLPTHPRKAMKALRHALQAAHLRAPAICLLLDLDAVCKIQPEGAEDAGEMDDAYHIAALLADEIKYCVNMETVCFVATVQEKENVAKPLLDQEVFIKFQDIGPMEDDARKESLMLISAGLNFSTSEDVAEDIAQDRKTIGYDLRDLDILVTRAIQNAFKRLNLDEDPEFQKRKHGGDHEFIPLTVDDYEKARVDIKPSGDEGLNLTDPSVYTIEGGLNAIGGYEGVKKLLEDCMILPGQFPEVFAQCPLRLKTNVLLYGPPGVGKTFVAHAAITESGMRCIKVRGPEIMSKFIGESEKAIREVFKRARAAAPCCLFFDEFDSICPRRGSDNAGVMDRLVNQLLTEIDGFEELRGVYVIATSSRPDTMDPALLRPGRLDNLLFLDWPTEKERYDIMWKLTRNIKTDPDVNLCAIAAKEMPNGSTGADIKGLLSNCSVNAATRVIQAHEEALKLDPTLPNPTEVPSITAEDVRLARKSGFSRMREVDRKQLDIVYENFNRARSKSMKDKKTAIIDERDLKQKFAS</sequence>
<dbReference type="SMART" id="SM00382">
    <property type="entry name" value="AAA"/>
    <property type="match status" value="1"/>
</dbReference>
<dbReference type="RefSeq" id="XP_007514777.1">
    <property type="nucleotide sequence ID" value="XM_007514715.1"/>
</dbReference>
<dbReference type="Gene3D" id="1.10.8.60">
    <property type="match status" value="2"/>
</dbReference>
<feature type="compositionally biased region" description="Acidic residues" evidence="10">
    <location>
        <begin position="259"/>
        <end position="270"/>
    </location>
</feature>
<evidence type="ECO:0000256" key="5">
    <source>
        <dbReference type="ARBA" id="ARBA00022840"/>
    </source>
</evidence>
<reference evidence="12 13" key="1">
    <citation type="submission" date="2011-10" db="EMBL/GenBank/DDBJ databases">
        <authorList>
            <person name="Genoscope - CEA"/>
        </authorList>
    </citation>
    <scope>NUCLEOTIDE SEQUENCE [LARGE SCALE GENOMIC DNA]</scope>
    <source>
        <strain evidence="12 13">RCC 1105</strain>
    </source>
</reference>
<feature type="region of interest" description="Disordered" evidence="10">
    <location>
        <begin position="246"/>
        <end position="275"/>
    </location>
</feature>
<dbReference type="Pfam" id="PF00004">
    <property type="entry name" value="AAA"/>
    <property type="match status" value="1"/>
</dbReference>
<dbReference type="GO" id="GO:0016558">
    <property type="term" value="P:protein import into peroxisome matrix"/>
    <property type="evidence" value="ECO:0007669"/>
    <property type="project" value="TreeGrafter"/>
</dbReference>
<evidence type="ECO:0000313" key="12">
    <source>
        <dbReference type="EMBL" id="CCO15017.1"/>
    </source>
</evidence>
<dbReference type="GO" id="GO:0005524">
    <property type="term" value="F:ATP binding"/>
    <property type="evidence" value="ECO:0007669"/>
    <property type="project" value="UniProtKB-KW"/>
</dbReference>
<feature type="region of interest" description="Disordered" evidence="10">
    <location>
        <begin position="426"/>
        <end position="465"/>
    </location>
</feature>
<dbReference type="Proteomes" id="UP000198341">
    <property type="component" value="Chromosome 2"/>
</dbReference>
<evidence type="ECO:0000256" key="8">
    <source>
        <dbReference type="ARBA" id="ARBA00032509"/>
    </source>
</evidence>
<dbReference type="GO" id="GO:0005829">
    <property type="term" value="C:cytosol"/>
    <property type="evidence" value="ECO:0007669"/>
    <property type="project" value="TreeGrafter"/>
</dbReference>
<comment type="similarity">
    <text evidence="2">Belongs to the AAA ATPase family.</text>
</comment>
<dbReference type="EMBL" id="FO082277">
    <property type="protein sequence ID" value="CCO15017.1"/>
    <property type="molecule type" value="Genomic_DNA"/>
</dbReference>
<comment type="subcellular location">
    <subcellularLocation>
        <location evidence="1">Membrane</location>
    </subcellularLocation>
</comment>
<protein>
    <recommendedName>
        <fullName evidence="9">Peroxisomal ATPase PEX1</fullName>
    </recommendedName>
    <alternativeName>
        <fullName evidence="8">Peroxin-1</fullName>
    </alternativeName>
</protein>
<feature type="domain" description="AAA+ ATPase" evidence="11">
    <location>
        <begin position="1005"/>
        <end position="1141"/>
    </location>
</feature>
<dbReference type="SUPFAM" id="SSF54585">
    <property type="entry name" value="Cdc48 domain 2-like"/>
    <property type="match status" value="1"/>
</dbReference>
<dbReference type="InterPro" id="IPR003959">
    <property type="entry name" value="ATPase_AAA_core"/>
</dbReference>
<dbReference type="AlphaFoldDB" id="K8EAV5"/>
<feature type="compositionally biased region" description="Low complexity" evidence="10">
    <location>
        <begin position="559"/>
        <end position="570"/>
    </location>
</feature>
<keyword evidence="4" id="KW-0378">Hydrolase</keyword>
<keyword evidence="6" id="KW-0175">Coiled coil</keyword>
<evidence type="ECO:0000256" key="10">
    <source>
        <dbReference type="SAM" id="MobiDB-lite"/>
    </source>
</evidence>
<dbReference type="PANTHER" id="PTHR23077">
    <property type="entry name" value="AAA-FAMILY ATPASE"/>
    <property type="match status" value="1"/>
</dbReference>
<evidence type="ECO:0000256" key="9">
    <source>
        <dbReference type="ARBA" id="ARBA00034532"/>
    </source>
</evidence>
<dbReference type="eggNOG" id="KOG0735">
    <property type="taxonomic scope" value="Eukaryota"/>
</dbReference>
<dbReference type="Gene3D" id="3.10.330.10">
    <property type="match status" value="1"/>
</dbReference>
<dbReference type="GO" id="GO:0005778">
    <property type="term" value="C:peroxisomal membrane"/>
    <property type="evidence" value="ECO:0007669"/>
    <property type="project" value="TreeGrafter"/>
</dbReference>
<feature type="region of interest" description="Disordered" evidence="10">
    <location>
        <begin position="551"/>
        <end position="570"/>
    </location>
</feature>
<evidence type="ECO:0000256" key="4">
    <source>
        <dbReference type="ARBA" id="ARBA00022801"/>
    </source>
</evidence>
<keyword evidence="3" id="KW-0547">Nucleotide-binding</keyword>
<dbReference type="InterPro" id="IPR027417">
    <property type="entry name" value="P-loop_NTPase"/>
</dbReference>
<dbReference type="InterPro" id="IPR003593">
    <property type="entry name" value="AAA+_ATPase"/>
</dbReference>
<evidence type="ECO:0000256" key="2">
    <source>
        <dbReference type="ARBA" id="ARBA00006914"/>
    </source>
</evidence>
<dbReference type="InterPro" id="IPR003960">
    <property type="entry name" value="ATPase_AAA_CS"/>
</dbReference>
<dbReference type="PANTHER" id="PTHR23077:SF12">
    <property type="entry name" value="PEROXISOMAL ATPASE PEX1"/>
    <property type="match status" value="1"/>
</dbReference>
<dbReference type="InterPro" id="IPR050168">
    <property type="entry name" value="AAA_ATPase_domain"/>
</dbReference>
<name>K8EAV5_9CHLO</name>
<dbReference type="PROSITE" id="PS00674">
    <property type="entry name" value="AAA"/>
    <property type="match status" value="1"/>
</dbReference>
<evidence type="ECO:0000259" key="11">
    <source>
        <dbReference type="SMART" id="SM00382"/>
    </source>
</evidence>
<keyword evidence="7" id="KW-0472">Membrane</keyword>
<dbReference type="STRING" id="41875.K8EAV5"/>
<evidence type="ECO:0000313" key="13">
    <source>
        <dbReference type="Proteomes" id="UP000198341"/>
    </source>
</evidence>
<dbReference type="InterPro" id="IPR029067">
    <property type="entry name" value="CDC48_domain_2-like_sf"/>
</dbReference>
<dbReference type="InterPro" id="IPR015342">
    <property type="entry name" value="PEX1-N_C-lobe"/>
</dbReference>
<feature type="compositionally biased region" description="Basic and acidic residues" evidence="10">
    <location>
        <begin position="249"/>
        <end position="258"/>
    </location>
</feature>